<reference evidence="2" key="1">
    <citation type="submission" date="2021-02" db="EMBL/GenBank/DDBJ databases">
        <authorList>
            <person name="Nowell W R."/>
        </authorList>
    </citation>
    <scope>NUCLEOTIDE SEQUENCE</scope>
</reference>
<keyword evidence="1" id="KW-0732">Signal</keyword>
<name>A0A820HVN8_9BILA</name>
<dbReference type="AlphaFoldDB" id="A0A820HVN8"/>
<dbReference type="EMBL" id="CAJOAZ010016072">
    <property type="protein sequence ID" value="CAF4300807.1"/>
    <property type="molecule type" value="Genomic_DNA"/>
</dbReference>
<feature type="chain" id="PRO_5033010321" evidence="1">
    <location>
        <begin position="16"/>
        <end position="113"/>
    </location>
</feature>
<accession>A0A820HVN8</accession>
<gene>
    <name evidence="2" type="ORF">OXD698_LOCUS46084</name>
</gene>
<evidence type="ECO:0000256" key="1">
    <source>
        <dbReference type="SAM" id="SignalP"/>
    </source>
</evidence>
<comment type="caution">
    <text evidence="2">The sequence shown here is derived from an EMBL/GenBank/DDBJ whole genome shotgun (WGS) entry which is preliminary data.</text>
</comment>
<feature type="signal peptide" evidence="1">
    <location>
        <begin position="1"/>
        <end position="15"/>
    </location>
</feature>
<sequence>VVVFIAALYVSQCSAVRRPSAIDRLNYLMKKGSSEACASDCLNTAFNNYKDAVDRCNAPPAASCIAAGEACTASDKCCTTACRYTSSSAASGDVWGETGIYPCEAGRDDCSCQ</sequence>
<organism evidence="2 3">
    <name type="scientific">Adineta steineri</name>
    <dbReference type="NCBI Taxonomy" id="433720"/>
    <lineage>
        <taxon>Eukaryota</taxon>
        <taxon>Metazoa</taxon>
        <taxon>Spiralia</taxon>
        <taxon>Gnathifera</taxon>
        <taxon>Rotifera</taxon>
        <taxon>Eurotatoria</taxon>
        <taxon>Bdelloidea</taxon>
        <taxon>Adinetida</taxon>
        <taxon>Adinetidae</taxon>
        <taxon>Adineta</taxon>
    </lineage>
</organism>
<dbReference type="Proteomes" id="UP000663844">
    <property type="component" value="Unassembled WGS sequence"/>
</dbReference>
<protein>
    <submittedName>
        <fullName evidence="2">Uncharacterized protein</fullName>
    </submittedName>
</protein>
<evidence type="ECO:0000313" key="2">
    <source>
        <dbReference type="EMBL" id="CAF4300807.1"/>
    </source>
</evidence>
<proteinExistence type="predicted"/>
<evidence type="ECO:0000313" key="3">
    <source>
        <dbReference type="Proteomes" id="UP000663844"/>
    </source>
</evidence>
<feature type="non-terminal residue" evidence="2">
    <location>
        <position position="1"/>
    </location>
</feature>